<dbReference type="EMBL" id="LDXT01000074">
    <property type="protein sequence ID" value="KRT55695.1"/>
    <property type="molecule type" value="Genomic_DNA"/>
</dbReference>
<keyword evidence="2 5" id="KW-0812">Transmembrane</keyword>
<dbReference type="InterPro" id="IPR001694">
    <property type="entry name" value="NADH_UbQ_OxRdtase_su1/FPO"/>
</dbReference>
<keyword evidence="3 5" id="KW-1133">Transmembrane helix</keyword>
<dbReference type="GO" id="GO:0016020">
    <property type="term" value="C:membrane"/>
    <property type="evidence" value="ECO:0007669"/>
    <property type="project" value="UniProtKB-SubCell"/>
</dbReference>
<dbReference type="AlphaFoldDB" id="A0A0T5YYX1"/>
<dbReference type="Pfam" id="PF00146">
    <property type="entry name" value="NADHdh"/>
    <property type="match status" value="1"/>
</dbReference>
<dbReference type="RefSeq" id="WP_057957224.1">
    <property type="nucleotide sequence ID" value="NZ_KQ557020.1"/>
</dbReference>
<organism evidence="6 9">
    <name type="scientific">endosymbiont of Ridgeia piscesae</name>
    <dbReference type="NCBI Taxonomy" id="54398"/>
    <lineage>
        <taxon>Bacteria</taxon>
        <taxon>Pseudomonadati</taxon>
        <taxon>Pseudomonadota</taxon>
        <taxon>Gammaproteobacteria</taxon>
        <taxon>sulfur-oxidizing symbionts</taxon>
    </lineage>
</organism>
<keyword evidence="9" id="KW-1185">Reference proteome</keyword>
<dbReference type="STRING" id="54398.Ga0074115_1231"/>
<comment type="subcellular location">
    <subcellularLocation>
        <location evidence="1">Membrane</location>
        <topology evidence="1">Multi-pass membrane protein</topology>
    </subcellularLocation>
</comment>
<evidence type="ECO:0000256" key="3">
    <source>
        <dbReference type="ARBA" id="ARBA00022989"/>
    </source>
</evidence>
<feature type="transmembrane region" description="Helical" evidence="5">
    <location>
        <begin position="6"/>
        <end position="24"/>
    </location>
</feature>
<reference evidence="8 9" key="1">
    <citation type="submission" date="2015-11" db="EMBL/GenBank/DDBJ databases">
        <title>The genome of Candidatus Endoriftia persephone in Ridgeia piscesae and population structure of the North Eastern Pacific vestimentiferan symbionts.</title>
        <authorList>
            <person name="Perez M."/>
            <person name="Juniper K.S."/>
        </authorList>
    </citation>
    <scope>NUCLEOTIDE SEQUENCE [LARGE SCALE GENOMIC DNA]</scope>
    <source>
        <strain evidence="7">Ind10</strain>
        <strain evidence="6">Ind11</strain>
    </source>
</reference>
<accession>A0A0T5YYX1</accession>
<evidence type="ECO:0000256" key="1">
    <source>
        <dbReference type="ARBA" id="ARBA00004141"/>
    </source>
</evidence>
<evidence type="ECO:0000256" key="2">
    <source>
        <dbReference type="ARBA" id="ARBA00022692"/>
    </source>
</evidence>
<evidence type="ECO:0000313" key="9">
    <source>
        <dbReference type="Proteomes" id="UP000051634"/>
    </source>
</evidence>
<gene>
    <name evidence="6" type="ORF">Ga0074115_1231</name>
    <name evidence="7" type="ORF">Ga0076813_14197</name>
</gene>
<dbReference type="Proteomes" id="UP000051634">
    <property type="component" value="Unassembled WGS sequence"/>
</dbReference>
<dbReference type="EMBL" id="LMXI01000275">
    <property type="protein sequence ID" value="KRT58770.1"/>
    <property type="molecule type" value="Genomic_DNA"/>
</dbReference>
<keyword evidence="4 5" id="KW-0472">Membrane</keyword>
<protein>
    <submittedName>
        <fullName evidence="6">NADH dehydrogenase</fullName>
    </submittedName>
</protein>
<dbReference type="Proteomes" id="UP000051276">
    <property type="component" value="Unassembled WGS sequence"/>
</dbReference>
<feature type="transmembrane region" description="Helical" evidence="5">
    <location>
        <begin position="31"/>
        <end position="48"/>
    </location>
</feature>
<evidence type="ECO:0000313" key="7">
    <source>
        <dbReference type="EMBL" id="KRT58770.1"/>
    </source>
</evidence>
<evidence type="ECO:0000256" key="4">
    <source>
        <dbReference type="ARBA" id="ARBA00023136"/>
    </source>
</evidence>
<name>A0A0T5YYX1_9GAMM</name>
<evidence type="ECO:0000313" key="8">
    <source>
        <dbReference type="Proteomes" id="UP000051276"/>
    </source>
</evidence>
<evidence type="ECO:0000313" key="6">
    <source>
        <dbReference type="EMBL" id="KRT55695.1"/>
    </source>
</evidence>
<feature type="transmembrane region" description="Helical" evidence="5">
    <location>
        <begin position="54"/>
        <end position="72"/>
    </location>
</feature>
<sequence length="73" mass="8494">MQCFQLYTSAVLYVVLFLGGGYNWPDLLLKSFLVVAIPMTIAFLFPRYRTEDMIRLVWKWPVILGLFGLAFVM</sequence>
<comment type="caution">
    <text evidence="6">The sequence shown here is derived from an EMBL/GenBank/DDBJ whole genome shotgun (WGS) entry which is preliminary data.</text>
</comment>
<proteinExistence type="predicted"/>
<evidence type="ECO:0000256" key="5">
    <source>
        <dbReference type="SAM" id="Phobius"/>
    </source>
</evidence>